<evidence type="ECO:0008006" key="3">
    <source>
        <dbReference type="Google" id="ProtNLM"/>
    </source>
</evidence>
<dbReference type="AlphaFoldDB" id="A0A154WDF7"/>
<comment type="caution">
    <text evidence="1">The sequence shown here is derived from an EMBL/GenBank/DDBJ whole genome shotgun (WGS) entry which is preliminary data.</text>
</comment>
<dbReference type="EMBL" id="LPXN01000074">
    <property type="protein sequence ID" value="KZD11564.1"/>
    <property type="molecule type" value="Genomic_DNA"/>
</dbReference>
<dbReference type="Proteomes" id="UP000076400">
    <property type="component" value="Unassembled WGS sequence"/>
</dbReference>
<name>A0A154WDF7_9PROT</name>
<evidence type="ECO:0000313" key="1">
    <source>
        <dbReference type="EMBL" id="KZD11564.1"/>
    </source>
</evidence>
<dbReference type="InterPro" id="IPR046150">
    <property type="entry name" value="DUF6152"/>
</dbReference>
<sequence length="112" mass="11979">MAAFAVIGIGLHERQAEAHHGWSSYESEARTLVGPVTALSYANPHGTIEMTAEGKAYQVILAPVSRMNSRGLSAEMLAVGTQVTVVGYVKRDDPGEVRAERISVGGKTIELR</sequence>
<dbReference type="OrthoDB" id="512581at2"/>
<reference evidence="1 2" key="1">
    <citation type="submission" date="2015-12" db="EMBL/GenBank/DDBJ databases">
        <title>Genome sequence of Oceanibaculum pacificum MCCC 1A02656.</title>
        <authorList>
            <person name="Lu L."/>
            <person name="Lai Q."/>
            <person name="Shao Z."/>
            <person name="Qian P."/>
        </authorList>
    </citation>
    <scope>NUCLEOTIDE SEQUENCE [LARGE SCALE GENOMIC DNA]</scope>
    <source>
        <strain evidence="1 2">MCCC 1A02656</strain>
    </source>
</reference>
<protein>
    <recommendedName>
        <fullName evidence="3">DUF5666 domain-containing protein</fullName>
    </recommendedName>
</protein>
<accession>A0A154WDF7</accession>
<gene>
    <name evidence="1" type="ORF">AUP43_18010</name>
</gene>
<dbReference type="Pfam" id="PF19649">
    <property type="entry name" value="DUF6152"/>
    <property type="match status" value="1"/>
</dbReference>
<dbReference type="STRING" id="580166.AUP43_18010"/>
<keyword evidence="2" id="KW-1185">Reference proteome</keyword>
<proteinExistence type="predicted"/>
<organism evidence="1 2">
    <name type="scientific">Oceanibaculum pacificum</name>
    <dbReference type="NCBI Taxonomy" id="580166"/>
    <lineage>
        <taxon>Bacteria</taxon>
        <taxon>Pseudomonadati</taxon>
        <taxon>Pseudomonadota</taxon>
        <taxon>Alphaproteobacteria</taxon>
        <taxon>Rhodospirillales</taxon>
        <taxon>Oceanibaculaceae</taxon>
        <taxon>Oceanibaculum</taxon>
    </lineage>
</organism>
<evidence type="ECO:0000313" key="2">
    <source>
        <dbReference type="Proteomes" id="UP000076400"/>
    </source>
</evidence>